<keyword evidence="6 7" id="KW-0472">Membrane</keyword>
<dbReference type="SUPFAM" id="SSF161098">
    <property type="entry name" value="MetI-like"/>
    <property type="match status" value="1"/>
</dbReference>
<reference evidence="10" key="1">
    <citation type="submission" date="2010-05" db="EMBL/GenBank/DDBJ databases">
        <title>The complete genome of Truepera radiovictris DSM 17093.</title>
        <authorList>
            <consortium name="US DOE Joint Genome Institute (JGI-PGF)"/>
            <person name="Lucas S."/>
            <person name="Copeland A."/>
            <person name="Lapidus A."/>
            <person name="Glavina del Rio T."/>
            <person name="Dalin E."/>
            <person name="Tice H."/>
            <person name="Bruce D."/>
            <person name="Goodwin L."/>
            <person name="Pitluck S."/>
            <person name="Kyrpides N."/>
            <person name="Mavromatis K."/>
            <person name="Ovchinnikova G."/>
            <person name="Munk A.C."/>
            <person name="Detter J.C."/>
            <person name="Han C."/>
            <person name="Tapia R."/>
            <person name="Land M."/>
            <person name="Hauser L."/>
            <person name="Markowitz V."/>
            <person name="Cheng J.-F."/>
            <person name="Hugenholtz P."/>
            <person name="Woyke T."/>
            <person name="Wu D."/>
            <person name="Tindall B."/>
            <person name="Pomrenke H.G."/>
            <person name="Brambilla E."/>
            <person name="Klenk H.-P."/>
            <person name="Eisen J.A."/>
        </authorList>
    </citation>
    <scope>NUCLEOTIDE SEQUENCE [LARGE SCALE GENOMIC DNA]</scope>
    <source>
        <strain evidence="10">DSM 17093 / CIP 108686 / LMG 22925 / RQ-24</strain>
    </source>
</reference>
<evidence type="ECO:0000256" key="1">
    <source>
        <dbReference type="ARBA" id="ARBA00004651"/>
    </source>
</evidence>
<dbReference type="OrthoDB" id="9808005at2"/>
<feature type="domain" description="ABC transmembrane type-1" evidence="8">
    <location>
        <begin position="76"/>
        <end position="258"/>
    </location>
</feature>
<dbReference type="HOGENOM" id="CLU_064254_1_1_0"/>
<dbReference type="PROSITE" id="PS50928">
    <property type="entry name" value="ABC_TM1"/>
    <property type="match status" value="1"/>
</dbReference>
<dbReference type="AlphaFoldDB" id="D7CQN9"/>
<name>D7CQN9_TRURR</name>
<organism evidence="9 10">
    <name type="scientific">Truepera radiovictrix (strain DSM 17093 / CIP 108686 / LMG 22925 / RQ-24)</name>
    <dbReference type="NCBI Taxonomy" id="649638"/>
    <lineage>
        <taxon>Bacteria</taxon>
        <taxon>Thermotogati</taxon>
        <taxon>Deinococcota</taxon>
        <taxon>Deinococci</taxon>
        <taxon>Trueperales</taxon>
        <taxon>Trueperaceae</taxon>
        <taxon>Truepera</taxon>
    </lineage>
</organism>
<evidence type="ECO:0000259" key="8">
    <source>
        <dbReference type="PROSITE" id="PS50928"/>
    </source>
</evidence>
<accession>D7CQN9</accession>
<feature type="transmembrane region" description="Helical" evidence="7">
    <location>
        <begin position="241"/>
        <end position="261"/>
    </location>
</feature>
<dbReference type="Pfam" id="PF00528">
    <property type="entry name" value="BPD_transp_1"/>
    <property type="match status" value="1"/>
</dbReference>
<proteinExistence type="inferred from homology"/>
<comment type="subcellular location">
    <subcellularLocation>
        <location evidence="1 7">Cell membrane</location>
        <topology evidence="1 7">Multi-pass membrane protein</topology>
    </subcellularLocation>
</comment>
<dbReference type="GO" id="GO:0005886">
    <property type="term" value="C:plasma membrane"/>
    <property type="evidence" value="ECO:0007669"/>
    <property type="project" value="UniProtKB-SubCell"/>
</dbReference>
<sequence length="266" mass="28397">MSAPASRRWTPPPLIRNPYLRYGLLVAGLAYLVAGVLSVPVDWARVAQGAERSARLFGEFLRPDFTSRWTDIQIGLLESLTMSVVATVAGVALAVPVALGAARNLAPLPVYLLCRAYVTLVRTFPEVVIAIVFVVMMGFGPFAGLLTLVLATTGFIAKLLAEDLEDIDRAPLEAVRASGASWAQLILYGVLPQVAPRFVGLFVYRLDINFRESTILGIVGAGGIGATLTTAMSRYDFDTAGAVLILIIAVVLALELLAGAVRKRVS</sequence>
<dbReference type="NCBIfam" id="TIGR01097">
    <property type="entry name" value="PhnE"/>
    <property type="match status" value="1"/>
</dbReference>
<feature type="transmembrane region" description="Helical" evidence="7">
    <location>
        <begin position="180"/>
        <end position="203"/>
    </location>
</feature>
<keyword evidence="2 7" id="KW-0813">Transport</keyword>
<comment type="similarity">
    <text evidence="7">Belongs to the binding-protein-dependent transport system permease family.</text>
</comment>
<evidence type="ECO:0000256" key="3">
    <source>
        <dbReference type="ARBA" id="ARBA00022475"/>
    </source>
</evidence>
<feature type="transmembrane region" description="Helical" evidence="7">
    <location>
        <begin position="84"/>
        <end position="106"/>
    </location>
</feature>
<evidence type="ECO:0000256" key="6">
    <source>
        <dbReference type="ARBA" id="ARBA00023136"/>
    </source>
</evidence>
<keyword evidence="3" id="KW-1003">Cell membrane</keyword>
<protein>
    <submittedName>
        <fullName evidence="9">Phosphonate ABC transporter, inner membrane subunit</fullName>
    </submittedName>
</protein>
<feature type="transmembrane region" description="Helical" evidence="7">
    <location>
        <begin position="20"/>
        <end position="39"/>
    </location>
</feature>
<evidence type="ECO:0000256" key="2">
    <source>
        <dbReference type="ARBA" id="ARBA00022448"/>
    </source>
</evidence>
<reference evidence="9 10" key="2">
    <citation type="journal article" date="2011" name="Stand. Genomic Sci.">
        <title>Complete genome sequence of Truepera radiovictrix type strain (RQ-24).</title>
        <authorList>
            <person name="Ivanova N."/>
            <person name="Rohde C."/>
            <person name="Munk C."/>
            <person name="Nolan M."/>
            <person name="Lucas S."/>
            <person name="Del Rio T.G."/>
            <person name="Tice H."/>
            <person name="Deshpande S."/>
            <person name="Cheng J.F."/>
            <person name="Tapia R."/>
            <person name="Han C."/>
            <person name="Goodwin L."/>
            <person name="Pitluck S."/>
            <person name="Liolios K."/>
            <person name="Mavromatis K."/>
            <person name="Mikhailova N."/>
            <person name="Pati A."/>
            <person name="Chen A."/>
            <person name="Palaniappan K."/>
            <person name="Land M."/>
            <person name="Hauser L."/>
            <person name="Chang Y.J."/>
            <person name="Jeffries C.D."/>
            <person name="Brambilla E."/>
            <person name="Rohde M."/>
            <person name="Goker M."/>
            <person name="Tindall B.J."/>
            <person name="Woyke T."/>
            <person name="Bristow J."/>
            <person name="Eisen J.A."/>
            <person name="Markowitz V."/>
            <person name="Hugenholtz P."/>
            <person name="Kyrpides N.C."/>
            <person name="Klenk H.P."/>
            <person name="Lapidus A."/>
        </authorList>
    </citation>
    <scope>NUCLEOTIDE SEQUENCE [LARGE SCALE GENOMIC DNA]</scope>
    <source>
        <strain evidence="10">DSM 17093 / CIP 108686 / LMG 22925 / RQ-24</strain>
    </source>
</reference>
<dbReference type="eggNOG" id="COG3639">
    <property type="taxonomic scope" value="Bacteria"/>
</dbReference>
<dbReference type="STRING" id="649638.Trad_1907"/>
<dbReference type="PANTHER" id="PTHR30043">
    <property type="entry name" value="PHOSPHONATES TRANSPORT SYSTEM PERMEASE PROTEIN"/>
    <property type="match status" value="1"/>
</dbReference>
<dbReference type="RefSeq" id="WP_013178388.1">
    <property type="nucleotide sequence ID" value="NC_014221.1"/>
</dbReference>
<evidence type="ECO:0000256" key="4">
    <source>
        <dbReference type="ARBA" id="ARBA00022692"/>
    </source>
</evidence>
<evidence type="ECO:0000313" key="10">
    <source>
        <dbReference type="Proteomes" id="UP000000379"/>
    </source>
</evidence>
<dbReference type="Proteomes" id="UP000000379">
    <property type="component" value="Chromosome"/>
</dbReference>
<evidence type="ECO:0000313" key="9">
    <source>
        <dbReference type="EMBL" id="ADI15023.1"/>
    </source>
</evidence>
<dbReference type="GO" id="GO:0015416">
    <property type="term" value="F:ABC-type phosphonate transporter activity"/>
    <property type="evidence" value="ECO:0007669"/>
    <property type="project" value="InterPro"/>
</dbReference>
<dbReference type="KEGG" id="tra:Trad_1907"/>
<keyword evidence="4 7" id="KW-0812">Transmembrane</keyword>
<dbReference type="PANTHER" id="PTHR30043:SF1">
    <property type="entry name" value="ABC TRANSPORT SYSTEM PERMEASE PROTEIN P69"/>
    <property type="match status" value="1"/>
</dbReference>
<dbReference type="CDD" id="cd06261">
    <property type="entry name" value="TM_PBP2"/>
    <property type="match status" value="1"/>
</dbReference>
<feature type="transmembrane region" description="Helical" evidence="7">
    <location>
        <begin position="127"/>
        <end position="160"/>
    </location>
</feature>
<dbReference type="InterPro" id="IPR000515">
    <property type="entry name" value="MetI-like"/>
</dbReference>
<dbReference type="Gene3D" id="1.10.3720.10">
    <property type="entry name" value="MetI-like"/>
    <property type="match status" value="1"/>
</dbReference>
<dbReference type="InterPro" id="IPR035906">
    <property type="entry name" value="MetI-like_sf"/>
</dbReference>
<dbReference type="EMBL" id="CP002049">
    <property type="protein sequence ID" value="ADI15023.1"/>
    <property type="molecule type" value="Genomic_DNA"/>
</dbReference>
<evidence type="ECO:0000256" key="5">
    <source>
        <dbReference type="ARBA" id="ARBA00022989"/>
    </source>
</evidence>
<dbReference type="InterPro" id="IPR005769">
    <property type="entry name" value="PhnE/PtxC"/>
</dbReference>
<keyword evidence="10" id="KW-1185">Reference proteome</keyword>
<feature type="transmembrane region" description="Helical" evidence="7">
    <location>
        <begin position="215"/>
        <end position="235"/>
    </location>
</feature>
<keyword evidence="5 7" id="KW-1133">Transmembrane helix</keyword>
<gene>
    <name evidence="9" type="ordered locus">Trad_1907</name>
</gene>
<evidence type="ECO:0000256" key="7">
    <source>
        <dbReference type="RuleBase" id="RU363032"/>
    </source>
</evidence>